<feature type="transmembrane region" description="Helical" evidence="5">
    <location>
        <begin position="12"/>
        <end position="34"/>
    </location>
</feature>
<organism evidence="6 7">
    <name type="scientific">Deinococcus irradiatisoli</name>
    <dbReference type="NCBI Taxonomy" id="2202254"/>
    <lineage>
        <taxon>Bacteria</taxon>
        <taxon>Thermotogati</taxon>
        <taxon>Deinococcota</taxon>
        <taxon>Deinococci</taxon>
        <taxon>Deinococcales</taxon>
        <taxon>Deinococcaceae</taxon>
        <taxon>Deinococcus</taxon>
    </lineage>
</organism>
<evidence type="ECO:0000256" key="4">
    <source>
        <dbReference type="ARBA" id="ARBA00023237"/>
    </source>
</evidence>
<dbReference type="EMBL" id="CP029494">
    <property type="protein sequence ID" value="AWN22885.1"/>
    <property type="molecule type" value="Genomic_DNA"/>
</dbReference>
<sequence length="133" mass="13899">MNRQAIQGLTLVEILVAIALLGILVVLTAQPLLFSLNTSGISDRTLSATRSAQDVLERARAAVVNNYNSPSISAVTKPSGTTLVCQDLAPDGTVGTSCTSSTNNGVTPYMRRLTVTTSVTGQPDVVLSLDVRP</sequence>
<dbReference type="Proteomes" id="UP000245368">
    <property type="component" value="Chromosome"/>
</dbReference>
<keyword evidence="4" id="KW-0998">Cell outer membrane</keyword>
<protein>
    <recommendedName>
        <fullName evidence="8">Prepilin-type cleavage/methylation domain-containing protein</fullName>
    </recommendedName>
</protein>
<proteinExistence type="predicted"/>
<dbReference type="GO" id="GO:0009279">
    <property type="term" value="C:cell outer membrane"/>
    <property type="evidence" value="ECO:0007669"/>
    <property type="project" value="UniProtKB-SubCell"/>
</dbReference>
<keyword evidence="5" id="KW-0472">Membrane</keyword>
<accession>A0A2Z3JD73</accession>
<evidence type="ECO:0008006" key="8">
    <source>
        <dbReference type="Google" id="ProtNLM"/>
    </source>
</evidence>
<dbReference type="RefSeq" id="WP_109826227.1">
    <property type="nucleotide sequence ID" value="NZ_CP029494.1"/>
</dbReference>
<dbReference type="Pfam" id="PF07963">
    <property type="entry name" value="N_methyl"/>
    <property type="match status" value="1"/>
</dbReference>
<dbReference type="KEGG" id="dez:DKM44_06285"/>
<keyword evidence="5" id="KW-0812">Transmembrane</keyword>
<evidence type="ECO:0000256" key="3">
    <source>
        <dbReference type="ARBA" id="ARBA00022764"/>
    </source>
</evidence>
<dbReference type="NCBIfam" id="TIGR02532">
    <property type="entry name" value="IV_pilin_GFxxxE"/>
    <property type="match status" value="1"/>
</dbReference>
<dbReference type="InterPro" id="IPR045584">
    <property type="entry name" value="Pilin-like"/>
</dbReference>
<keyword evidence="3" id="KW-0574">Periplasm</keyword>
<dbReference type="OrthoDB" id="9841134at2"/>
<reference evidence="6 7" key="1">
    <citation type="submission" date="2018-05" db="EMBL/GenBank/DDBJ databases">
        <title>Complete Genome Sequence of Deinococcus sp. strain 17bor-2.</title>
        <authorList>
            <person name="Srinivasan S."/>
        </authorList>
    </citation>
    <scope>NUCLEOTIDE SEQUENCE [LARGE SCALE GENOMIC DNA]</scope>
    <source>
        <strain evidence="6 7">17bor-2</strain>
    </source>
</reference>
<evidence type="ECO:0000313" key="6">
    <source>
        <dbReference type="EMBL" id="AWN22885.1"/>
    </source>
</evidence>
<evidence type="ECO:0000313" key="7">
    <source>
        <dbReference type="Proteomes" id="UP000245368"/>
    </source>
</evidence>
<dbReference type="PROSITE" id="PS00409">
    <property type="entry name" value="PROKAR_NTER_METHYL"/>
    <property type="match status" value="1"/>
</dbReference>
<dbReference type="GO" id="GO:0042597">
    <property type="term" value="C:periplasmic space"/>
    <property type="evidence" value="ECO:0007669"/>
    <property type="project" value="UniProtKB-SubCell"/>
</dbReference>
<gene>
    <name evidence="6" type="ORF">DKM44_06285</name>
</gene>
<evidence type="ECO:0000256" key="2">
    <source>
        <dbReference type="ARBA" id="ARBA00004418"/>
    </source>
</evidence>
<keyword evidence="5" id="KW-1133">Transmembrane helix</keyword>
<dbReference type="InterPro" id="IPR012902">
    <property type="entry name" value="N_methyl_site"/>
</dbReference>
<dbReference type="SUPFAM" id="SSF54523">
    <property type="entry name" value="Pili subunits"/>
    <property type="match status" value="1"/>
</dbReference>
<comment type="subcellular location">
    <subcellularLocation>
        <location evidence="1">Cell outer membrane</location>
        <topology evidence="1">Single-pass membrane protein</topology>
    </subcellularLocation>
    <subcellularLocation>
        <location evidence="2">Periplasm</location>
    </subcellularLocation>
</comment>
<dbReference type="AlphaFoldDB" id="A0A2Z3JD73"/>
<keyword evidence="7" id="KW-1185">Reference proteome</keyword>
<evidence type="ECO:0000256" key="5">
    <source>
        <dbReference type="SAM" id="Phobius"/>
    </source>
</evidence>
<name>A0A2Z3JD73_9DEIO</name>
<evidence type="ECO:0000256" key="1">
    <source>
        <dbReference type="ARBA" id="ARBA00004203"/>
    </source>
</evidence>